<reference evidence="2 3" key="1">
    <citation type="submission" date="2018-07" db="EMBL/GenBank/DDBJ databases">
        <title>Freshwater and sediment microbial communities from various areas in North America, analyzing microbe dynamics in response to fracking.</title>
        <authorList>
            <person name="Lamendella R."/>
        </authorList>
    </citation>
    <scope>NUCLEOTIDE SEQUENCE [LARGE SCALE GENOMIC DNA]</scope>
    <source>
        <strain evidence="2 3">114E</strain>
        <strain evidence="1 4">114E_o</strain>
    </source>
</reference>
<evidence type="ECO:0000313" key="3">
    <source>
        <dbReference type="Proteomes" id="UP000252795"/>
    </source>
</evidence>
<evidence type="ECO:0000313" key="2">
    <source>
        <dbReference type="EMBL" id="RCW30761.1"/>
    </source>
</evidence>
<organism evidence="2 3">
    <name type="scientific">Marinobacter nauticus</name>
    <name type="common">Marinobacter hydrocarbonoclasticus</name>
    <name type="synonym">Marinobacter aquaeolei</name>
    <dbReference type="NCBI Taxonomy" id="2743"/>
    <lineage>
        <taxon>Bacteria</taxon>
        <taxon>Pseudomonadati</taxon>
        <taxon>Pseudomonadota</taxon>
        <taxon>Gammaproteobacteria</taxon>
        <taxon>Pseudomonadales</taxon>
        <taxon>Marinobacteraceae</taxon>
        <taxon>Marinobacter</taxon>
    </lineage>
</organism>
<evidence type="ECO:0000313" key="4">
    <source>
        <dbReference type="Proteomes" id="UP000253065"/>
    </source>
</evidence>
<dbReference type="EMBL" id="QNSA01000014">
    <property type="protein sequence ID" value="RBP69282.1"/>
    <property type="molecule type" value="Genomic_DNA"/>
</dbReference>
<comment type="caution">
    <text evidence="2">The sequence shown here is derived from an EMBL/GenBank/DDBJ whole genome shotgun (WGS) entry which is preliminary data.</text>
</comment>
<dbReference type="EMBL" id="QPJB01000014">
    <property type="protein sequence ID" value="RCW30761.1"/>
    <property type="molecule type" value="Genomic_DNA"/>
</dbReference>
<gene>
    <name evidence="2" type="ORF">DET51_11447</name>
    <name evidence="1" type="ORF">DET64_11447</name>
</gene>
<dbReference type="RefSeq" id="WP_113880623.1">
    <property type="nucleotide sequence ID" value="NZ_QNSA01000014.1"/>
</dbReference>
<dbReference type="Proteomes" id="UP000252795">
    <property type="component" value="Unassembled WGS sequence"/>
</dbReference>
<name>A0A368UV65_MARNT</name>
<protein>
    <submittedName>
        <fullName evidence="2">Uncharacterized protein DUF4160</fullName>
    </submittedName>
</protein>
<dbReference type="Proteomes" id="UP000253065">
    <property type="component" value="Unassembled WGS sequence"/>
</dbReference>
<accession>A0A368UV65</accession>
<sequence>MPTLLLLNGFKFFFYANDHPPAHVHVLRGERWAKIELSTFAVKYSTLKNQELRECLKIVERHQSDFMERWNAWFQG</sequence>
<evidence type="ECO:0000313" key="1">
    <source>
        <dbReference type="EMBL" id="RBP69282.1"/>
    </source>
</evidence>
<proteinExistence type="predicted"/>
<keyword evidence="4" id="KW-1185">Reference proteome</keyword>
<dbReference type="InterPro" id="IPR025427">
    <property type="entry name" value="DUF4160"/>
</dbReference>
<dbReference type="AlphaFoldDB" id="A0A368UV65"/>
<dbReference type="Pfam" id="PF13711">
    <property type="entry name" value="DUF4160"/>
    <property type="match status" value="1"/>
</dbReference>